<dbReference type="Gene3D" id="1.10.287.70">
    <property type="match status" value="1"/>
</dbReference>
<evidence type="ECO:0000256" key="10">
    <source>
        <dbReference type="ARBA" id="ARBA00023136"/>
    </source>
</evidence>
<dbReference type="PANTHER" id="PTHR45628">
    <property type="entry name" value="VOLTAGE-DEPENDENT CALCIUM CHANNEL TYPE A SUBUNIT ALPHA-1"/>
    <property type="match status" value="1"/>
</dbReference>
<keyword evidence="8 14" id="KW-1133">Transmembrane helix</keyword>
<evidence type="ECO:0000256" key="2">
    <source>
        <dbReference type="ARBA" id="ARBA00022448"/>
    </source>
</evidence>
<evidence type="ECO:0000256" key="6">
    <source>
        <dbReference type="ARBA" id="ARBA00022837"/>
    </source>
</evidence>
<dbReference type="Pfam" id="PF00520">
    <property type="entry name" value="Ion_trans"/>
    <property type="match status" value="1"/>
</dbReference>
<feature type="compositionally biased region" description="Polar residues" evidence="13">
    <location>
        <begin position="131"/>
        <end position="153"/>
    </location>
</feature>
<evidence type="ECO:0000256" key="12">
    <source>
        <dbReference type="ARBA" id="ARBA00023303"/>
    </source>
</evidence>
<feature type="compositionally biased region" description="Polar residues" evidence="13">
    <location>
        <begin position="644"/>
        <end position="653"/>
    </location>
</feature>
<evidence type="ECO:0000256" key="9">
    <source>
        <dbReference type="ARBA" id="ARBA00023065"/>
    </source>
</evidence>
<keyword evidence="11" id="KW-0325">Glycoprotein</keyword>
<keyword evidence="3" id="KW-0109">Calcium transport</keyword>
<dbReference type="InterPro" id="IPR011992">
    <property type="entry name" value="EF-hand-dom_pair"/>
</dbReference>
<gene>
    <name evidence="16" type="ORF">PCOR1329_LOCUS49156</name>
</gene>
<dbReference type="Proteomes" id="UP001189429">
    <property type="component" value="Unassembled WGS sequence"/>
</dbReference>
<dbReference type="InterPro" id="IPR050599">
    <property type="entry name" value="VDCC_alpha-1_subunit"/>
</dbReference>
<evidence type="ECO:0000259" key="15">
    <source>
        <dbReference type="Pfam" id="PF00520"/>
    </source>
</evidence>
<protein>
    <recommendedName>
        <fullName evidence="15">Ion transport domain-containing protein</fullName>
    </recommendedName>
</protein>
<dbReference type="SUPFAM" id="SSF81324">
    <property type="entry name" value="Voltage-gated potassium channels"/>
    <property type="match status" value="1"/>
</dbReference>
<evidence type="ECO:0000256" key="5">
    <source>
        <dbReference type="ARBA" id="ARBA00022692"/>
    </source>
</evidence>
<evidence type="ECO:0000256" key="8">
    <source>
        <dbReference type="ARBA" id="ARBA00022989"/>
    </source>
</evidence>
<evidence type="ECO:0000256" key="13">
    <source>
        <dbReference type="SAM" id="MobiDB-lite"/>
    </source>
</evidence>
<keyword evidence="4" id="KW-0107">Calcium channel</keyword>
<evidence type="ECO:0000256" key="7">
    <source>
        <dbReference type="ARBA" id="ARBA00022882"/>
    </source>
</evidence>
<dbReference type="EMBL" id="CAUYUJ010015948">
    <property type="protein sequence ID" value="CAK0860094.1"/>
    <property type="molecule type" value="Genomic_DNA"/>
</dbReference>
<dbReference type="Gene3D" id="1.20.120.350">
    <property type="entry name" value="Voltage-gated potassium channels. Chain C"/>
    <property type="match status" value="1"/>
</dbReference>
<name>A0ABN9UJV6_9DINO</name>
<feature type="domain" description="Ion transport" evidence="15">
    <location>
        <begin position="232"/>
        <end position="495"/>
    </location>
</feature>
<reference evidence="16" key="1">
    <citation type="submission" date="2023-10" db="EMBL/GenBank/DDBJ databases">
        <authorList>
            <person name="Chen Y."/>
            <person name="Shah S."/>
            <person name="Dougan E. K."/>
            <person name="Thang M."/>
            <person name="Chan C."/>
        </authorList>
    </citation>
    <scope>NUCLEOTIDE SEQUENCE [LARGE SCALE GENOMIC DNA]</scope>
</reference>
<evidence type="ECO:0000256" key="4">
    <source>
        <dbReference type="ARBA" id="ARBA00022673"/>
    </source>
</evidence>
<keyword evidence="9" id="KW-0406">Ion transport</keyword>
<keyword evidence="2" id="KW-0813">Transport</keyword>
<comment type="subcellular location">
    <subcellularLocation>
        <location evidence="1">Membrane</location>
        <topology evidence="1">Multi-pass membrane protein</topology>
    </subcellularLocation>
</comment>
<dbReference type="SUPFAM" id="SSF47473">
    <property type="entry name" value="EF-hand"/>
    <property type="match status" value="1"/>
</dbReference>
<evidence type="ECO:0000256" key="11">
    <source>
        <dbReference type="ARBA" id="ARBA00023180"/>
    </source>
</evidence>
<sequence>MDDPCVSPTRPAASSRQPPPIPAVSARAGGPLQAAVAEHLLQLGRLLREVDAETGALAERLAGAVAVSTAALSAAGPGAAAVPLAGGDFGRRQGVRRCPESLQGPHVSPVPSSASSSHGAGLLPRYLLPRTRSNTSLPDAAQHNSGDSTVSSQSVQAPVGVGFRTASLEGFHGSVLSVPSGDYSASQSITEDANTADIVDVLARGGPRTVSSERLGRWTLGGSRTFQVLQSPWLEAFWACLIVLNTIVMITQEEYMGAKAGHGLGYYTRYGSPEYNRAYWPGAESAFLVLESTFAVLFTVEVFLSMLSKGLRFCKDPWELLDFTVVVCSDLSVLFVLLSADDSLSEGPVNVSMFRLLRLAKLVRLVKLLRKIEGFDALHLMSTALKSSLAALGWSFVLIVLLQTFFALVMTSVIRVYSLNDSNTELSQEVKLTAFLYFGTFVRSFFTLFEVALANYPTVARFMVEEIGEGWLIPIVLYKFAIGVAVMGVLNGVFIQETFKVASNDDTIMVRTKRKAANLHRDKMTRLFKYADRQGVGKIGLREFRHVLKHPSIQMWLASMDLDCTDADQLFALIATGEFITVEELIDGIFRLKGSARSIDLKVLLQRLGTPLCTDALKASPDDLQTPTCRGLKGDQRGRRLSAATPTSSLEPE</sequence>
<feature type="transmembrane region" description="Helical" evidence="14">
    <location>
        <begin position="476"/>
        <end position="495"/>
    </location>
</feature>
<keyword evidence="10 14" id="KW-0472">Membrane</keyword>
<feature type="compositionally biased region" description="Low complexity" evidence="13">
    <location>
        <begin position="105"/>
        <end position="124"/>
    </location>
</feature>
<feature type="transmembrane region" description="Helical" evidence="14">
    <location>
        <begin position="434"/>
        <end position="456"/>
    </location>
</feature>
<dbReference type="InterPro" id="IPR005821">
    <property type="entry name" value="Ion_trans_dom"/>
</dbReference>
<dbReference type="PANTHER" id="PTHR45628:SF7">
    <property type="entry name" value="VOLTAGE-DEPENDENT CALCIUM CHANNEL TYPE A SUBUNIT ALPHA-1"/>
    <property type="match status" value="1"/>
</dbReference>
<keyword evidence="6" id="KW-0106">Calcium</keyword>
<feature type="region of interest" description="Disordered" evidence="13">
    <location>
        <begin position="623"/>
        <end position="653"/>
    </location>
</feature>
<evidence type="ECO:0000313" key="16">
    <source>
        <dbReference type="EMBL" id="CAK0860094.1"/>
    </source>
</evidence>
<keyword evidence="17" id="KW-1185">Reference proteome</keyword>
<comment type="caution">
    <text evidence="16">The sequence shown here is derived from an EMBL/GenBank/DDBJ whole genome shotgun (WGS) entry which is preliminary data.</text>
</comment>
<proteinExistence type="predicted"/>
<evidence type="ECO:0000256" key="1">
    <source>
        <dbReference type="ARBA" id="ARBA00004141"/>
    </source>
</evidence>
<keyword evidence="12" id="KW-0407">Ion channel</keyword>
<accession>A0ABN9UJV6</accession>
<feature type="transmembrane region" description="Helical" evidence="14">
    <location>
        <begin position="389"/>
        <end position="414"/>
    </location>
</feature>
<feature type="region of interest" description="Disordered" evidence="13">
    <location>
        <begin position="99"/>
        <end position="153"/>
    </location>
</feature>
<dbReference type="InterPro" id="IPR027359">
    <property type="entry name" value="Volt_channel_dom_sf"/>
</dbReference>
<evidence type="ECO:0000256" key="14">
    <source>
        <dbReference type="SAM" id="Phobius"/>
    </source>
</evidence>
<keyword evidence="7" id="KW-0851">Voltage-gated channel</keyword>
<organism evidence="16 17">
    <name type="scientific">Prorocentrum cordatum</name>
    <dbReference type="NCBI Taxonomy" id="2364126"/>
    <lineage>
        <taxon>Eukaryota</taxon>
        <taxon>Sar</taxon>
        <taxon>Alveolata</taxon>
        <taxon>Dinophyceae</taxon>
        <taxon>Prorocentrales</taxon>
        <taxon>Prorocentraceae</taxon>
        <taxon>Prorocentrum</taxon>
    </lineage>
</organism>
<feature type="region of interest" description="Disordered" evidence="13">
    <location>
        <begin position="1"/>
        <end position="27"/>
    </location>
</feature>
<keyword evidence="5 14" id="KW-0812">Transmembrane</keyword>
<evidence type="ECO:0000256" key="3">
    <source>
        <dbReference type="ARBA" id="ARBA00022568"/>
    </source>
</evidence>
<evidence type="ECO:0000313" key="17">
    <source>
        <dbReference type="Proteomes" id="UP001189429"/>
    </source>
</evidence>